<name>A0ABX7CMD4_SPHMU</name>
<accession>A0ABX7CMD4</accession>
<proteinExistence type="predicted"/>
<protein>
    <submittedName>
        <fullName evidence="1">Uncharacterized protein</fullName>
    </submittedName>
</protein>
<gene>
    <name evidence="1" type="ORF">I6I98_23660</name>
</gene>
<dbReference type="Proteomes" id="UP000595498">
    <property type="component" value="Chromosome"/>
</dbReference>
<sequence>MIKKVIVIGYQPLTDKVVKDFYFSILNDNGFQVEYWDLSMIYFPSVLQDRLDDKRIIKIGNKSELVLKLDACQIKECFFVLHITYEYRVLDLFRLLTKYDCTISFFARGALPVSNRESTWEEKILKSLNPGTLARFAKNKYAGVLKRIGYIKPYDIVFSAGNFGYLTVGIAADIEKRQSKIIAINSHDYDAALENLSETPIIEGKFCLFLDEYLPLHPDFKLLGIKSVDADEYYATLNRFFDVIEEKYQLQIVIAAHPKAEMYKSKNPFNGRKVVFGKTSQLTRDCEFVLAHISTSQSFAVLNKKPVITLTTEAIKKVMPQYDHFIAHFSVKLKSALVNINDYSSSEVKINRVDDHVYNAYLYDYLTSSESERTRSSEIFLKTLKEYHGR</sequence>
<dbReference type="EMBL" id="CP068224">
    <property type="protein sequence ID" value="QQT53205.1"/>
    <property type="molecule type" value="Genomic_DNA"/>
</dbReference>
<organism evidence="1 2">
    <name type="scientific">Sphingobacterium multivorum</name>
    <dbReference type="NCBI Taxonomy" id="28454"/>
    <lineage>
        <taxon>Bacteria</taxon>
        <taxon>Pseudomonadati</taxon>
        <taxon>Bacteroidota</taxon>
        <taxon>Sphingobacteriia</taxon>
        <taxon>Sphingobacteriales</taxon>
        <taxon>Sphingobacteriaceae</taxon>
        <taxon>Sphingobacterium</taxon>
    </lineage>
</organism>
<evidence type="ECO:0000313" key="2">
    <source>
        <dbReference type="Proteomes" id="UP000595498"/>
    </source>
</evidence>
<evidence type="ECO:0000313" key="1">
    <source>
        <dbReference type="EMBL" id="QQT53205.1"/>
    </source>
</evidence>
<keyword evidence="2" id="KW-1185">Reference proteome</keyword>
<reference evidence="1 2" key="1">
    <citation type="submission" date="2021-01" db="EMBL/GenBank/DDBJ databases">
        <title>FDA dAtabase for Regulatory Grade micrObial Sequences (FDA-ARGOS): Supporting development and validation of Infectious Disease Dx tests.</title>
        <authorList>
            <person name="Sproer C."/>
            <person name="Gronow S."/>
            <person name="Severitt S."/>
            <person name="Schroder I."/>
            <person name="Tallon L."/>
            <person name="Sadzewicz L."/>
            <person name="Zhao X."/>
            <person name="Boylan J."/>
            <person name="Ott S."/>
            <person name="Bowen H."/>
            <person name="Vavikolanu K."/>
            <person name="Mehta A."/>
            <person name="Aluvathingal J."/>
            <person name="Nadendla S."/>
            <person name="Lowell S."/>
            <person name="Myers T."/>
            <person name="Yan Y."/>
            <person name="Sichtig H."/>
        </authorList>
    </citation>
    <scope>NUCLEOTIDE SEQUENCE [LARGE SCALE GENOMIC DNA]</scope>
    <source>
        <strain evidence="1 2">FDAARGOS_1141</strain>
    </source>
</reference>